<name>A0A1G5QBA8_9RHOB</name>
<dbReference type="EMBL" id="FMWG01000003">
    <property type="protein sequence ID" value="SCZ58631.1"/>
    <property type="molecule type" value="Genomic_DNA"/>
</dbReference>
<dbReference type="SUPFAM" id="SSF53850">
    <property type="entry name" value="Periplasmic binding protein-like II"/>
    <property type="match status" value="1"/>
</dbReference>
<sequence>MDRLNLLETLVTAVDQGSLNRAAQQLGLSQPAVSQHIKHLEHLFGQPLLNRSATGVQPTRAGTLAVSHARDLLKGFATLETELTPQADNFTGNFRVSVGNMLGRVILAPLLIEMGQCYPDLNIIVRMDDRCVDVVAERFDLAIRAGGLGPASGYGRKIGALQTVLVAAPSYLAQAGHPSCPDDLRTMKYVQYGENTHSNVLKLNDGETWRTIDITTGFTVDDPQMLLDVMATGIGFTHMPLLLAEPEICAGKLAIILPQFQTQDKSIYAVHPTPSGYDPVQSEILRRLQDRLSKITRRPLQNTPVLKMVPS</sequence>
<dbReference type="SUPFAM" id="SSF46785">
    <property type="entry name" value="Winged helix' DNA-binding domain"/>
    <property type="match status" value="1"/>
</dbReference>
<dbReference type="InterPro" id="IPR036388">
    <property type="entry name" value="WH-like_DNA-bd_sf"/>
</dbReference>
<evidence type="ECO:0000256" key="2">
    <source>
        <dbReference type="ARBA" id="ARBA00023015"/>
    </source>
</evidence>
<dbReference type="CDD" id="cd08422">
    <property type="entry name" value="PBP2_CrgA_like"/>
    <property type="match status" value="1"/>
</dbReference>
<evidence type="ECO:0000313" key="6">
    <source>
        <dbReference type="EMBL" id="SCZ58631.1"/>
    </source>
</evidence>
<dbReference type="Gene3D" id="1.10.10.10">
    <property type="entry name" value="Winged helix-like DNA-binding domain superfamily/Winged helix DNA-binding domain"/>
    <property type="match status" value="1"/>
</dbReference>
<dbReference type="RefSeq" id="WP_090217508.1">
    <property type="nucleotide sequence ID" value="NZ_FMWG01000003.1"/>
</dbReference>
<dbReference type="Pfam" id="PF00126">
    <property type="entry name" value="HTH_1"/>
    <property type="match status" value="1"/>
</dbReference>
<reference evidence="6 7" key="1">
    <citation type="submission" date="2016-10" db="EMBL/GenBank/DDBJ databases">
        <authorList>
            <person name="de Groot N.N."/>
        </authorList>
    </citation>
    <scope>NUCLEOTIDE SEQUENCE [LARGE SCALE GENOMIC DNA]</scope>
    <source>
        <strain evidence="6 7">U95</strain>
    </source>
</reference>
<feature type="domain" description="HTH lysR-type" evidence="5">
    <location>
        <begin position="1"/>
        <end position="59"/>
    </location>
</feature>
<evidence type="ECO:0000256" key="3">
    <source>
        <dbReference type="ARBA" id="ARBA00023125"/>
    </source>
</evidence>
<dbReference type="Gene3D" id="3.40.190.290">
    <property type="match status" value="1"/>
</dbReference>
<proteinExistence type="inferred from homology"/>
<evidence type="ECO:0000256" key="4">
    <source>
        <dbReference type="ARBA" id="ARBA00023163"/>
    </source>
</evidence>
<dbReference type="STRING" id="1156985.SAMN04488118_103363"/>
<keyword evidence="4" id="KW-0804">Transcription</keyword>
<dbReference type="AlphaFoldDB" id="A0A1G5QBA8"/>
<dbReference type="Pfam" id="PF03466">
    <property type="entry name" value="LysR_substrate"/>
    <property type="match status" value="1"/>
</dbReference>
<organism evidence="6 7">
    <name type="scientific">Epibacterium ulvae</name>
    <dbReference type="NCBI Taxonomy" id="1156985"/>
    <lineage>
        <taxon>Bacteria</taxon>
        <taxon>Pseudomonadati</taxon>
        <taxon>Pseudomonadota</taxon>
        <taxon>Alphaproteobacteria</taxon>
        <taxon>Rhodobacterales</taxon>
        <taxon>Roseobacteraceae</taxon>
        <taxon>Epibacterium</taxon>
    </lineage>
</organism>
<keyword evidence="7" id="KW-1185">Reference proteome</keyword>
<dbReference type="GO" id="GO:0003677">
    <property type="term" value="F:DNA binding"/>
    <property type="evidence" value="ECO:0007669"/>
    <property type="project" value="UniProtKB-KW"/>
</dbReference>
<evidence type="ECO:0000256" key="1">
    <source>
        <dbReference type="ARBA" id="ARBA00009437"/>
    </source>
</evidence>
<dbReference type="Proteomes" id="UP000198767">
    <property type="component" value="Unassembled WGS sequence"/>
</dbReference>
<comment type="similarity">
    <text evidence="1">Belongs to the LysR transcriptional regulatory family.</text>
</comment>
<protein>
    <submittedName>
        <fullName evidence="6">Transcriptional regulator, LysR family</fullName>
    </submittedName>
</protein>
<gene>
    <name evidence="6" type="ORF">SAMN04488118_103363</name>
</gene>
<accession>A0A1G5QBA8</accession>
<dbReference type="PRINTS" id="PR00039">
    <property type="entry name" value="HTHLYSR"/>
</dbReference>
<dbReference type="PANTHER" id="PTHR30537">
    <property type="entry name" value="HTH-TYPE TRANSCRIPTIONAL REGULATOR"/>
    <property type="match status" value="1"/>
</dbReference>
<dbReference type="InterPro" id="IPR000847">
    <property type="entry name" value="LysR_HTH_N"/>
</dbReference>
<dbReference type="OrthoDB" id="9813056at2"/>
<dbReference type="PANTHER" id="PTHR30537:SF5">
    <property type="entry name" value="HTH-TYPE TRANSCRIPTIONAL ACTIVATOR TTDR-RELATED"/>
    <property type="match status" value="1"/>
</dbReference>
<dbReference type="InterPro" id="IPR058163">
    <property type="entry name" value="LysR-type_TF_proteobact-type"/>
</dbReference>
<dbReference type="PROSITE" id="PS50931">
    <property type="entry name" value="HTH_LYSR"/>
    <property type="match status" value="1"/>
</dbReference>
<evidence type="ECO:0000259" key="5">
    <source>
        <dbReference type="PROSITE" id="PS50931"/>
    </source>
</evidence>
<dbReference type="InterPro" id="IPR036390">
    <property type="entry name" value="WH_DNA-bd_sf"/>
</dbReference>
<evidence type="ECO:0000313" key="7">
    <source>
        <dbReference type="Proteomes" id="UP000198767"/>
    </source>
</evidence>
<dbReference type="InterPro" id="IPR005119">
    <property type="entry name" value="LysR_subst-bd"/>
</dbReference>
<keyword evidence="2" id="KW-0805">Transcription regulation</keyword>
<dbReference type="GO" id="GO:0003700">
    <property type="term" value="F:DNA-binding transcription factor activity"/>
    <property type="evidence" value="ECO:0007669"/>
    <property type="project" value="InterPro"/>
</dbReference>
<keyword evidence="3" id="KW-0238">DNA-binding</keyword>
<dbReference type="FunFam" id="1.10.10.10:FF:000001">
    <property type="entry name" value="LysR family transcriptional regulator"/>
    <property type="match status" value="1"/>
</dbReference>